<reference evidence="10" key="2">
    <citation type="submission" date="2024-02" db="EMBL/GenBank/DDBJ databases">
        <authorList>
            <consortium name="Clinical and Environmental Microbiology Branch: Whole genome sequencing antimicrobial resistance pathogens in the healthcare setting"/>
        </authorList>
    </citation>
    <scope>NUCLEOTIDE SEQUENCE</scope>
    <source>
        <strain evidence="10">2020GO-00142</strain>
    </source>
</reference>
<dbReference type="NCBIfam" id="NF003435">
    <property type="entry name" value="PRK04960.1"/>
    <property type="match status" value="1"/>
</dbReference>
<evidence type="ECO:0000313" key="12">
    <source>
        <dbReference type="Proteomes" id="UP001495779"/>
    </source>
</evidence>
<keyword evidence="5" id="KW-0997">Cell inner membrane</keyword>
<evidence type="ECO:0000313" key="10">
    <source>
        <dbReference type="EMBL" id="EMP9433347.1"/>
    </source>
</evidence>
<keyword evidence="7 9" id="KW-1133">Transmembrane helix</keyword>
<evidence type="ECO:0000256" key="5">
    <source>
        <dbReference type="ARBA" id="ARBA00022519"/>
    </source>
</evidence>
<keyword evidence="6 9" id="KW-0812">Transmembrane</keyword>
<evidence type="ECO:0000256" key="9">
    <source>
        <dbReference type="SAM" id="Phobius"/>
    </source>
</evidence>
<evidence type="ECO:0000256" key="7">
    <source>
        <dbReference type="ARBA" id="ARBA00022989"/>
    </source>
</evidence>
<evidence type="ECO:0000313" key="11">
    <source>
        <dbReference type="EMBL" id="MER5077994.1"/>
    </source>
</evidence>
<reference evidence="11 12" key="1">
    <citation type="submission" date="2021-04" db="EMBL/GenBank/DDBJ databases">
        <title>Determining the burden of carbapenem-resistant Enterobacterales from a tertiary public heath setting in Bangladesh: a clinical, epidemiological, and molecular study.</title>
        <authorList>
            <person name="Farzana R."/>
            <person name="Walsh T.R."/>
        </authorList>
    </citation>
    <scope>NUCLEOTIDE SEQUENCE [LARGE SCALE GENOMIC DNA]</scope>
    <source>
        <strain evidence="11">Dmpro_s316</strain>
        <strain evidence="12">dmpro_s316</strain>
    </source>
</reference>
<name>A0AAI9MVW0_PROST</name>
<accession>A0AAI9MVW0</accession>
<feature type="transmembrane region" description="Helical" evidence="9">
    <location>
        <begin position="6"/>
        <end position="24"/>
    </location>
</feature>
<comment type="subcellular location">
    <subcellularLocation>
        <location evidence="1">Cell inner membrane</location>
        <topology evidence="1">Multi-pass membrane protein</topology>
    </subcellularLocation>
</comment>
<evidence type="ECO:0000256" key="3">
    <source>
        <dbReference type="ARBA" id="ARBA00021128"/>
    </source>
</evidence>
<comment type="caution">
    <text evidence="10">The sequence shown here is derived from an EMBL/GenBank/DDBJ whole genome shotgun (WGS) entry which is preliminary data.</text>
</comment>
<sequence>MFSMVALFWALCILCIINMIRYFSSIRVLLYILRDTDPLLYQSVDGNGFFTTHGQLNKQLKLVRYINNKHYLDHFDPEVILRCDRIRKQFLQISQLSILVAVSLIYLLFFAA</sequence>
<dbReference type="Pfam" id="PF10625">
    <property type="entry name" value="UspB"/>
    <property type="match status" value="1"/>
</dbReference>
<proteinExistence type="inferred from homology"/>
<protein>
    <recommendedName>
        <fullName evidence="3">Universal stress protein B</fullName>
    </recommendedName>
</protein>
<dbReference type="AlphaFoldDB" id="A0AAI9MVW0"/>
<evidence type="ECO:0000256" key="6">
    <source>
        <dbReference type="ARBA" id="ARBA00022692"/>
    </source>
</evidence>
<gene>
    <name evidence="10" type="primary">uspB</name>
    <name evidence="10" type="ORF">JRA39_002413</name>
    <name evidence="11" type="ORF">KDV35_14155</name>
</gene>
<keyword evidence="8 9" id="KW-0472">Membrane</keyword>
<organism evidence="10">
    <name type="scientific">Providencia stuartii</name>
    <dbReference type="NCBI Taxonomy" id="588"/>
    <lineage>
        <taxon>Bacteria</taxon>
        <taxon>Pseudomonadati</taxon>
        <taxon>Pseudomonadota</taxon>
        <taxon>Gammaproteobacteria</taxon>
        <taxon>Enterobacterales</taxon>
        <taxon>Morganellaceae</taxon>
        <taxon>Providencia</taxon>
    </lineage>
</organism>
<evidence type="ECO:0000256" key="2">
    <source>
        <dbReference type="ARBA" id="ARBA00009803"/>
    </source>
</evidence>
<comment type="similarity">
    <text evidence="2">Belongs to the universal stress protein B family.</text>
</comment>
<dbReference type="RefSeq" id="WP_154623236.1">
    <property type="nucleotide sequence ID" value="NZ_CP095443.1"/>
</dbReference>
<feature type="transmembrane region" description="Helical" evidence="9">
    <location>
        <begin position="90"/>
        <end position="111"/>
    </location>
</feature>
<dbReference type="GO" id="GO:0005886">
    <property type="term" value="C:plasma membrane"/>
    <property type="evidence" value="ECO:0007669"/>
    <property type="project" value="UniProtKB-SubCell"/>
</dbReference>
<dbReference type="EMBL" id="JAGSRH010000021">
    <property type="protein sequence ID" value="MER5077994.1"/>
    <property type="molecule type" value="Genomic_DNA"/>
</dbReference>
<dbReference type="EMBL" id="AAZDVE040000017">
    <property type="protein sequence ID" value="EMP9433347.1"/>
    <property type="molecule type" value="Genomic_DNA"/>
</dbReference>
<dbReference type="InterPro" id="IPR019598">
    <property type="entry name" value="Universal_stress_protein_B"/>
</dbReference>
<evidence type="ECO:0000256" key="4">
    <source>
        <dbReference type="ARBA" id="ARBA00022475"/>
    </source>
</evidence>
<dbReference type="Proteomes" id="UP001495779">
    <property type="component" value="Unassembled WGS sequence"/>
</dbReference>
<evidence type="ECO:0000256" key="8">
    <source>
        <dbReference type="ARBA" id="ARBA00023136"/>
    </source>
</evidence>
<evidence type="ECO:0000256" key="1">
    <source>
        <dbReference type="ARBA" id="ARBA00004429"/>
    </source>
</evidence>
<keyword evidence="4" id="KW-1003">Cell membrane</keyword>